<feature type="compositionally biased region" description="Low complexity" evidence="1">
    <location>
        <begin position="32"/>
        <end position="45"/>
    </location>
</feature>
<dbReference type="SUPFAM" id="SSF49764">
    <property type="entry name" value="HSP20-like chaperones"/>
    <property type="match status" value="1"/>
</dbReference>
<protein>
    <recommendedName>
        <fullName evidence="4">SHSP domain-containing protein</fullName>
    </recommendedName>
</protein>
<dbReference type="Proteomes" id="UP001150266">
    <property type="component" value="Unassembled WGS sequence"/>
</dbReference>
<feature type="compositionally biased region" description="Low complexity" evidence="1">
    <location>
        <begin position="197"/>
        <end position="215"/>
    </location>
</feature>
<gene>
    <name evidence="2" type="ORF">J3R30DRAFT_1411695</name>
</gene>
<feature type="compositionally biased region" description="Low complexity" evidence="1">
    <location>
        <begin position="350"/>
        <end position="383"/>
    </location>
</feature>
<feature type="compositionally biased region" description="Polar residues" evidence="1">
    <location>
        <begin position="13"/>
        <end position="23"/>
    </location>
</feature>
<sequence>MSYYHHGGEFHQDSNVQNDTIESIPSWETLEPQPQQQPQDSSSDSLNTFASPAAPTPHALPLQQFNYSPLHTPIDYGENTDFLFPTQQASPSMLMNFAPQERLVRSEGHPSPETEYYQPSPSPTTPTAAGPQRTTRSRGTVHRGTSGGSAASQRHQKHPYTRSRSALAGRITEHSVARYSVVAGGGIQSYPASMSAPVSEVGPSHSSPSSTMLPPLTVRPERPSLVSIPTSSHLPMGPPLEPSLPSPLPPPPSTQPQPAPTTILPPSATAPNVNFETTVRQIRAATKHFFTPRLDSFYDIGTHTLMACLELPGVRRENLYVTLANSAITRHRNVNIWGFSLSPNWQAAGATGTSAGASSISQEASSMTGTTTHMSSGSSSSTSNAPVLSTSAGEAAGTAHASSAPSRDGGSGGATDSRPLTVTSGMEMSLGLGLPPQYTSRERRYGEFFRILPVPPETRASYVQAILEAGVLTLFISFGPPLTEAQVSSGREVIVVR</sequence>
<dbReference type="CDD" id="cd06464">
    <property type="entry name" value="ACD_sHsps-like"/>
    <property type="match status" value="1"/>
</dbReference>
<organism evidence="2 3">
    <name type="scientific">Lentinula aciculospora</name>
    <dbReference type="NCBI Taxonomy" id="153920"/>
    <lineage>
        <taxon>Eukaryota</taxon>
        <taxon>Fungi</taxon>
        <taxon>Dikarya</taxon>
        <taxon>Basidiomycota</taxon>
        <taxon>Agaricomycotina</taxon>
        <taxon>Agaricomycetes</taxon>
        <taxon>Agaricomycetidae</taxon>
        <taxon>Agaricales</taxon>
        <taxon>Marasmiineae</taxon>
        <taxon>Omphalotaceae</taxon>
        <taxon>Lentinula</taxon>
    </lineage>
</organism>
<feature type="region of interest" description="Disordered" evidence="1">
    <location>
        <begin position="1"/>
        <end position="74"/>
    </location>
</feature>
<comment type="caution">
    <text evidence="2">The sequence shown here is derived from an EMBL/GenBank/DDBJ whole genome shotgun (WGS) entry which is preliminary data.</text>
</comment>
<name>A0A9W9ALT8_9AGAR</name>
<dbReference type="EMBL" id="JAOTPV010000003">
    <property type="protein sequence ID" value="KAJ4485816.1"/>
    <property type="molecule type" value="Genomic_DNA"/>
</dbReference>
<feature type="region of interest" description="Disordered" evidence="1">
    <location>
        <begin position="104"/>
        <end position="168"/>
    </location>
</feature>
<feature type="region of interest" description="Disordered" evidence="1">
    <location>
        <begin position="194"/>
        <end position="269"/>
    </location>
</feature>
<proteinExistence type="predicted"/>
<dbReference type="Gene3D" id="2.60.40.790">
    <property type="match status" value="1"/>
</dbReference>
<dbReference type="InterPro" id="IPR008978">
    <property type="entry name" value="HSP20-like_chaperone"/>
</dbReference>
<dbReference type="OrthoDB" id="1431247at2759"/>
<reference evidence="2" key="1">
    <citation type="submission" date="2022-08" db="EMBL/GenBank/DDBJ databases">
        <title>A Global Phylogenomic Analysis of the Shiitake Genus Lentinula.</title>
        <authorList>
            <consortium name="DOE Joint Genome Institute"/>
            <person name="Sierra-Patev S."/>
            <person name="Min B."/>
            <person name="Naranjo-Ortiz M."/>
            <person name="Looney B."/>
            <person name="Konkel Z."/>
            <person name="Slot J.C."/>
            <person name="Sakamoto Y."/>
            <person name="Steenwyk J.L."/>
            <person name="Rokas A."/>
            <person name="Carro J."/>
            <person name="Camarero S."/>
            <person name="Ferreira P."/>
            <person name="Molpeceres G."/>
            <person name="Ruiz-Duenas F.J."/>
            <person name="Serrano A."/>
            <person name="Henrissat B."/>
            <person name="Drula E."/>
            <person name="Hughes K.W."/>
            <person name="Mata J.L."/>
            <person name="Ishikawa N.K."/>
            <person name="Vargas-Isla R."/>
            <person name="Ushijima S."/>
            <person name="Smith C.A."/>
            <person name="Ahrendt S."/>
            <person name="Andreopoulos W."/>
            <person name="He G."/>
            <person name="Labutti K."/>
            <person name="Lipzen A."/>
            <person name="Ng V."/>
            <person name="Riley R."/>
            <person name="Sandor L."/>
            <person name="Barry K."/>
            <person name="Martinez A.T."/>
            <person name="Xiao Y."/>
            <person name="Gibbons J.G."/>
            <person name="Terashima K."/>
            <person name="Grigoriev I.V."/>
            <person name="Hibbett D.S."/>
        </authorList>
    </citation>
    <scope>NUCLEOTIDE SEQUENCE</scope>
    <source>
        <strain evidence="2">JLM2183</strain>
    </source>
</reference>
<evidence type="ECO:0000256" key="1">
    <source>
        <dbReference type="SAM" id="MobiDB-lite"/>
    </source>
</evidence>
<dbReference type="AlphaFoldDB" id="A0A9W9ALT8"/>
<feature type="compositionally biased region" description="Basic and acidic residues" evidence="1">
    <location>
        <begin position="1"/>
        <end position="12"/>
    </location>
</feature>
<feature type="compositionally biased region" description="Pro residues" evidence="1">
    <location>
        <begin position="236"/>
        <end position="259"/>
    </location>
</feature>
<evidence type="ECO:0000313" key="2">
    <source>
        <dbReference type="EMBL" id="KAJ4485816.1"/>
    </source>
</evidence>
<keyword evidence="3" id="KW-1185">Reference proteome</keyword>
<evidence type="ECO:0000313" key="3">
    <source>
        <dbReference type="Proteomes" id="UP001150266"/>
    </source>
</evidence>
<accession>A0A9W9ALT8</accession>
<evidence type="ECO:0008006" key="4">
    <source>
        <dbReference type="Google" id="ProtNLM"/>
    </source>
</evidence>
<feature type="region of interest" description="Disordered" evidence="1">
    <location>
        <begin position="350"/>
        <end position="437"/>
    </location>
</feature>